<reference evidence="1 2" key="1">
    <citation type="submission" date="2024-08" db="EMBL/GenBank/DDBJ databases">
        <authorList>
            <person name="Lu H."/>
        </authorList>
    </citation>
    <scope>NUCLEOTIDE SEQUENCE [LARGE SCALE GENOMIC DNA]</scope>
    <source>
        <strain evidence="1 2">BYS180W</strain>
    </source>
</reference>
<evidence type="ECO:0000313" key="2">
    <source>
        <dbReference type="Proteomes" id="UP001606099"/>
    </source>
</evidence>
<protein>
    <recommendedName>
        <fullName evidence="3">GspL cytoplasmic actin-ATPase-like domain-containing protein</fullName>
    </recommendedName>
</protein>
<gene>
    <name evidence="1" type="ORF">ACG0Z6_11695</name>
</gene>
<comment type="caution">
    <text evidence="1">The sequence shown here is derived from an EMBL/GenBank/DDBJ whole genome shotgun (WGS) entry which is preliminary data.</text>
</comment>
<dbReference type="RefSeq" id="WP_394461572.1">
    <property type="nucleotide sequence ID" value="NZ_JBIGHZ010000004.1"/>
</dbReference>
<proteinExistence type="predicted"/>
<sequence>MSRSPSKARRWLPWLKARLARPRRLWLGPEGVWPLDQDASHAQSLAQWLAQQGPARVELVLAEQLQHPLLCAPELPLPDLSAVQHYARTQFTQYHGSAAQHWALAPWRSAQGPCGASALSGLDWAATRAQALQHQQWLSQARPAWAVLLQHLASTDAPWLHAEHAALAWVEGPLLCWLRLEHGQCRQLSHRRLHAPSAEALDALLQTLHPPGLPLRLAGFGLSDGAPRPRAGLQVLGPLNASHPNPALLQSPPRRAPELPQPDYAAALRPSQRLGWALALGGLTLLLASAWSSAQRHAELQASSTALALAQARTPQARAHAAQLTPPTPAQAQAQQLLSLPWPTLLAQVERAGLSAGPQALRWLSLDFQSAQSTLRLEGWAQERSAALGLVEALRPQAGWQDVVLGSLRQGEGGSSGLRFDVQARLDTRVLAATAAASAASGVAP</sequence>
<name>A0ABW7FX57_9BURK</name>
<evidence type="ECO:0008006" key="3">
    <source>
        <dbReference type="Google" id="ProtNLM"/>
    </source>
</evidence>
<dbReference type="Proteomes" id="UP001606099">
    <property type="component" value="Unassembled WGS sequence"/>
</dbReference>
<accession>A0ABW7FX57</accession>
<keyword evidence="2" id="KW-1185">Reference proteome</keyword>
<dbReference type="EMBL" id="JBIGHZ010000004">
    <property type="protein sequence ID" value="MFG6448897.1"/>
    <property type="molecule type" value="Genomic_DNA"/>
</dbReference>
<evidence type="ECO:0000313" key="1">
    <source>
        <dbReference type="EMBL" id="MFG6448897.1"/>
    </source>
</evidence>
<organism evidence="1 2">
    <name type="scientific">Roseateles rivi</name>
    <dbReference type="NCBI Taxonomy" id="3299028"/>
    <lineage>
        <taxon>Bacteria</taxon>
        <taxon>Pseudomonadati</taxon>
        <taxon>Pseudomonadota</taxon>
        <taxon>Betaproteobacteria</taxon>
        <taxon>Burkholderiales</taxon>
        <taxon>Sphaerotilaceae</taxon>
        <taxon>Roseateles</taxon>
    </lineage>
</organism>